<dbReference type="GO" id="GO:0009253">
    <property type="term" value="P:peptidoglycan catabolic process"/>
    <property type="evidence" value="ECO:0007669"/>
    <property type="project" value="InterPro"/>
</dbReference>
<dbReference type="InterPro" id="IPR002508">
    <property type="entry name" value="MurNAc-LAA_cat"/>
</dbReference>
<dbReference type="CDD" id="cd02696">
    <property type="entry name" value="MurNAc-LAA"/>
    <property type="match status" value="1"/>
</dbReference>
<feature type="domain" description="MurNAc-LAA" evidence="4">
    <location>
        <begin position="240"/>
        <end position="397"/>
    </location>
</feature>
<reference evidence="5 6" key="1">
    <citation type="submission" date="2015-11" db="EMBL/GenBank/DDBJ databases">
        <title>Draft genome of Sulfurovum riftiae 1812E, a member of the Epsilonproteobacteria isolated from the tube of the deep-sea hydrothermal vent tubewom Riftia pachyptila.</title>
        <authorList>
            <person name="Vetriani C."/>
            <person name="Giovannelli D."/>
        </authorList>
    </citation>
    <scope>NUCLEOTIDE SEQUENCE [LARGE SCALE GENOMIC DNA]</scope>
    <source>
        <strain evidence="5 6">1812E</strain>
    </source>
</reference>
<dbReference type="Gene3D" id="2.60.40.3500">
    <property type="match status" value="1"/>
</dbReference>
<evidence type="ECO:0000259" key="4">
    <source>
        <dbReference type="SMART" id="SM00646"/>
    </source>
</evidence>
<comment type="caution">
    <text evidence="5">The sequence shown here is derived from an EMBL/GenBank/DDBJ whole genome shotgun (WGS) entry which is preliminary data.</text>
</comment>
<dbReference type="PANTHER" id="PTHR30404">
    <property type="entry name" value="N-ACETYLMURAMOYL-L-ALANINE AMIDASE"/>
    <property type="match status" value="1"/>
</dbReference>
<keyword evidence="3" id="KW-0378">Hydrolase</keyword>
<evidence type="ECO:0000313" key="6">
    <source>
        <dbReference type="Proteomes" id="UP000075359"/>
    </source>
</evidence>
<dbReference type="GO" id="GO:0008745">
    <property type="term" value="F:N-acetylmuramoyl-L-alanine amidase activity"/>
    <property type="evidence" value="ECO:0007669"/>
    <property type="project" value="UniProtKB-EC"/>
</dbReference>
<organism evidence="5 6">
    <name type="scientific">Sulfurovum riftiae</name>
    <dbReference type="NCBI Taxonomy" id="1630136"/>
    <lineage>
        <taxon>Bacteria</taxon>
        <taxon>Pseudomonadati</taxon>
        <taxon>Campylobacterota</taxon>
        <taxon>Epsilonproteobacteria</taxon>
        <taxon>Campylobacterales</taxon>
        <taxon>Sulfurovaceae</taxon>
        <taxon>Sulfurovum</taxon>
    </lineage>
</organism>
<evidence type="ECO:0000256" key="1">
    <source>
        <dbReference type="ARBA" id="ARBA00001561"/>
    </source>
</evidence>
<accession>A0A151CIQ5</accession>
<evidence type="ECO:0000313" key="5">
    <source>
        <dbReference type="EMBL" id="KYJ87422.1"/>
    </source>
</evidence>
<dbReference type="RefSeq" id="WP_067328252.1">
    <property type="nucleotide sequence ID" value="NZ_LNKT01000001.1"/>
</dbReference>
<dbReference type="EC" id="3.5.1.28" evidence="2"/>
<dbReference type="Pfam" id="PF11741">
    <property type="entry name" value="AMIN"/>
    <property type="match status" value="1"/>
</dbReference>
<dbReference type="SUPFAM" id="SSF53187">
    <property type="entry name" value="Zn-dependent exopeptidases"/>
    <property type="match status" value="1"/>
</dbReference>
<dbReference type="PANTHER" id="PTHR30404:SF0">
    <property type="entry name" value="N-ACETYLMURAMOYL-L-ALANINE AMIDASE AMIC"/>
    <property type="match status" value="1"/>
</dbReference>
<keyword evidence="6" id="KW-1185">Reference proteome</keyword>
<proteinExistence type="predicted"/>
<name>A0A151CIQ5_9BACT</name>
<dbReference type="GO" id="GO:0030288">
    <property type="term" value="C:outer membrane-bounded periplasmic space"/>
    <property type="evidence" value="ECO:0007669"/>
    <property type="project" value="TreeGrafter"/>
</dbReference>
<gene>
    <name evidence="5" type="ORF">AS592_09925</name>
</gene>
<dbReference type="Pfam" id="PF01520">
    <property type="entry name" value="Amidase_3"/>
    <property type="match status" value="1"/>
</dbReference>
<dbReference type="Proteomes" id="UP000075359">
    <property type="component" value="Unassembled WGS sequence"/>
</dbReference>
<dbReference type="FunFam" id="3.40.630.40:FF:000005">
    <property type="entry name" value="N-acetylmuramoyl-L-alanine amidase (AmiA)"/>
    <property type="match status" value="1"/>
</dbReference>
<evidence type="ECO:0000256" key="2">
    <source>
        <dbReference type="ARBA" id="ARBA00011901"/>
    </source>
</evidence>
<dbReference type="AlphaFoldDB" id="A0A151CIQ5"/>
<comment type="catalytic activity">
    <reaction evidence="1">
        <text>Hydrolyzes the link between N-acetylmuramoyl residues and L-amino acid residues in certain cell-wall glycopeptides.</text>
        <dbReference type="EC" id="3.5.1.28"/>
    </reaction>
</comment>
<dbReference type="Gene3D" id="3.40.630.40">
    <property type="entry name" value="Zn-dependent exopeptidases"/>
    <property type="match status" value="1"/>
</dbReference>
<dbReference type="OrthoDB" id="9806267at2"/>
<protein>
    <recommendedName>
        <fullName evidence="2">N-acetylmuramoyl-L-alanine amidase</fullName>
        <ecNumber evidence="2">3.5.1.28</ecNumber>
    </recommendedName>
</protein>
<dbReference type="EMBL" id="LNKT01000001">
    <property type="protein sequence ID" value="KYJ87422.1"/>
    <property type="molecule type" value="Genomic_DNA"/>
</dbReference>
<dbReference type="SMART" id="SM00646">
    <property type="entry name" value="Ami_3"/>
    <property type="match status" value="1"/>
</dbReference>
<sequence length="410" mass="46846">MKLLRLLCVIFFTPVLLFSSVTLLKRAELQKGELHLLFNKAYDKSNIKHFTLKNPYREVFDLRGVRLSNKRVGSSLKSKHCRSIRVSQYQKNTVRIVIETGKKYICNAYQPLFSYNSYNIPLPKFKVSKVSKSKNQQNIKKKIEAYIKDTSSKVAAAYKSSQHVSGKPAKHISKRVHAHERIVIDAGHGGHDTGAMVGGKKEKDLVLQIAKRLERQLKKRGYLVSMTRRDDRFLKLPQRTRIADRKDAKVFVSIHANSVPKKKRSRVHGVETFFLQTTRDARSQRIAARENKAVLKGAGNKLSKQVIIDSVLNGPKIVQSNKLAIDVQRRIMTNLHLYYSGVKDGGVRHAPFWVLVGASRPSILVEVGYISHPRERKRLFTPKYQELIAKGIAEGIDNYLNNRRKEIDLD</sequence>
<dbReference type="InterPro" id="IPR050695">
    <property type="entry name" value="N-acetylmuramoyl_amidase_3"/>
</dbReference>
<evidence type="ECO:0000256" key="3">
    <source>
        <dbReference type="ARBA" id="ARBA00022801"/>
    </source>
</evidence>
<dbReference type="InterPro" id="IPR021731">
    <property type="entry name" value="AMIN_dom"/>
</dbReference>
<dbReference type="STRING" id="1630136.AS592_09925"/>